<feature type="region of interest" description="Disordered" evidence="1">
    <location>
        <begin position="132"/>
        <end position="176"/>
    </location>
</feature>
<evidence type="ECO:0000256" key="1">
    <source>
        <dbReference type="SAM" id="MobiDB-lite"/>
    </source>
</evidence>
<dbReference type="EMBL" id="JBFDAA010000003">
    <property type="protein sequence ID" value="KAL1138816.1"/>
    <property type="molecule type" value="Genomic_DNA"/>
</dbReference>
<feature type="region of interest" description="Disordered" evidence="1">
    <location>
        <begin position="890"/>
        <end position="911"/>
    </location>
</feature>
<feature type="region of interest" description="Disordered" evidence="1">
    <location>
        <begin position="482"/>
        <end position="542"/>
    </location>
</feature>
<feature type="compositionally biased region" description="Basic and acidic residues" evidence="1">
    <location>
        <begin position="424"/>
        <end position="435"/>
    </location>
</feature>
<feature type="domain" description="C2" evidence="2">
    <location>
        <begin position="757"/>
        <end position="892"/>
    </location>
</feature>
<accession>A0ABD0YST6</accession>
<dbReference type="Gene3D" id="2.60.40.150">
    <property type="entry name" value="C2 domain"/>
    <property type="match status" value="1"/>
</dbReference>
<reference evidence="3 4" key="1">
    <citation type="submission" date="2024-07" db="EMBL/GenBank/DDBJ databases">
        <title>Chromosome-level genome assembly of the water stick insect Ranatra chinensis (Heteroptera: Nepidae).</title>
        <authorList>
            <person name="Liu X."/>
        </authorList>
    </citation>
    <scope>NUCLEOTIDE SEQUENCE [LARGE SCALE GENOMIC DNA]</scope>
    <source>
        <strain evidence="3">Cailab_2021Rc</strain>
        <tissue evidence="3">Muscle</tissue>
    </source>
</reference>
<dbReference type="PROSITE" id="PS50004">
    <property type="entry name" value="C2"/>
    <property type="match status" value="1"/>
</dbReference>
<feature type="region of interest" description="Disordered" evidence="1">
    <location>
        <begin position="82"/>
        <end position="109"/>
    </location>
</feature>
<gene>
    <name evidence="3" type="ORF">AAG570_008878</name>
</gene>
<feature type="compositionally biased region" description="Basic residues" evidence="1">
    <location>
        <begin position="514"/>
        <end position="524"/>
    </location>
</feature>
<feature type="compositionally biased region" description="Polar residues" evidence="1">
    <location>
        <begin position="149"/>
        <end position="166"/>
    </location>
</feature>
<evidence type="ECO:0000259" key="2">
    <source>
        <dbReference type="PROSITE" id="PS50004"/>
    </source>
</evidence>
<feature type="compositionally biased region" description="Basic and acidic residues" evidence="1">
    <location>
        <begin position="900"/>
        <end position="911"/>
    </location>
</feature>
<organism evidence="3 4">
    <name type="scientific">Ranatra chinensis</name>
    <dbReference type="NCBI Taxonomy" id="642074"/>
    <lineage>
        <taxon>Eukaryota</taxon>
        <taxon>Metazoa</taxon>
        <taxon>Ecdysozoa</taxon>
        <taxon>Arthropoda</taxon>
        <taxon>Hexapoda</taxon>
        <taxon>Insecta</taxon>
        <taxon>Pterygota</taxon>
        <taxon>Neoptera</taxon>
        <taxon>Paraneoptera</taxon>
        <taxon>Hemiptera</taxon>
        <taxon>Heteroptera</taxon>
        <taxon>Panheteroptera</taxon>
        <taxon>Nepomorpha</taxon>
        <taxon>Nepidae</taxon>
        <taxon>Ranatrinae</taxon>
        <taxon>Ranatra</taxon>
    </lineage>
</organism>
<feature type="region of interest" description="Disordered" evidence="1">
    <location>
        <begin position="675"/>
        <end position="719"/>
    </location>
</feature>
<evidence type="ECO:0000313" key="4">
    <source>
        <dbReference type="Proteomes" id="UP001558652"/>
    </source>
</evidence>
<dbReference type="InterPro" id="IPR000008">
    <property type="entry name" value="C2_dom"/>
</dbReference>
<feature type="compositionally biased region" description="Polar residues" evidence="1">
    <location>
        <begin position="482"/>
        <end position="491"/>
    </location>
</feature>
<comment type="caution">
    <text evidence="3">The sequence shown here is derived from an EMBL/GenBank/DDBJ whole genome shotgun (WGS) entry which is preliminary data.</text>
</comment>
<dbReference type="AlphaFoldDB" id="A0ABD0YST6"/>
<proteinExistence type="predicted"/>
<dbReference type="SUPFAM" id="SSF49562">
    <property type="entry name" value="C2 domain (Calcium/lipid-binding domain, CaLB)"/>
    <property type="match status" value="1"/>
</dbReference>
<dbReference type="Proteomes" id="UP001558652">
    <property type="component" value="Unassembled WGS sequence"/>
</dbReference>
<sequence length="911" mass="100354">MRVQLFVGCNLRGCCVVVNNNNNDDAWGAPKLRAQFIRIRVSWGGGGMLKWTVAQRAGGGGGGAGRGPGCVSPCCPAIPRPPFKINIHSSNNRQRRSSNRKRLESQENQGCEIVLSPKTRELGLLTGSALRDVSNTRGHEQTPPRTPGISENNITRKQSFASTPTKTGALKRPRSPRKFEKTLLGKEELRLEDFLHASPERKKQPCAEAGKHKFMMLDKGNQTLPPNPALTGCKYILDSTRSLFQIEYTPRPIPSASSLYESPDLENRSVFFVNQSPSPVELDHKEIPLRPEEKEVILATPICARGAAVREEFSRILTKRKPAREIANGASGVSPLALRLAHLRVEAREDLEASKPKTPPDHIILSQQLSTTTTKSIPMPFCRGAAVDTNFLANHILLEKWPSRRPRCTQVSEAAQIADTVKPRDFPMTNHDRNAAAETTPRADPADLQPGALCSTIRLNRHRVTAADASRKRRGVVFNENYFSLNTPPTSESEERQSSTFTASIDLDAPSSLKRQRAVRRRRPREPDVEHRPNKIPRRPHPISCLTLPHGINTYRYSVIYALFKGIPSPFEGVPPSTKKGDMANAGKFVGLTLPEGIPSPPSPGGDRAGYLEEEEEPLAGVEPLLPSPTPRPPHHLTSSSSLCSEDTWDSHQMHFLKTPRLTTGHVLHGQQPLSETSVIDSASSSKIQDDDDDDGASSLASSSVNAGSPHSVSEGVSRSRRCLTFASPVIPSASAKRTSWKQPDYTRKKTYESTMETPLVGDTLGGPADQRYLAPIARTVQSANHLTPAVSTAGVPPFSVTLVVSLVPAGNERTFHRTCVRKDSRNPRFDDTFSFEITEADLERRILVSAWHRDRGNRRDVRKLGNDGGIGPSFYAPFRRLAKPRLRNLPDGRSVGAPRYEDWERGRGQA</sequence>
<protein>
    <recommendedName>
        <fullName evidence="2">C2 domain-containing protein</fullName>
    </recommendedName>
</protein>
<keyword evidence="4" id="KW-1185">Reference proteome</keyword>
<feature type="region of interest" description="Disordered" evidence="1">
    <location>
        <begin position="424"/>
        <end position="448"/>
    </location>
</feature>
<dbReference type="InterPro" id="IPR035892">
    <property type="entry name" value="C2_domain_sf"/>
</dbReference>
<feature type="region of interest" description="Disordered" evidence="1">
    <location>
        <begin position="622"/>
        <end position="644"/>
    </location>
</feature>
<name>A0ABD0YST6_9HEMI</name>
<evidence type="ECO:0000313" key="3">
    <source>
        <dbReference type="EMBL" id="KAL1138816.1"/>
    </source>
</evidence>
<feature type="compositionally biased region" description="Polar residues" evidence="1">
    <location>
        <begin position="705"/>
        <end position="717"/>
    </location>
</feature>
<dbReference type="Pfam" id="PF00168">
    <property type="entry name" value="C2"/>
    <property type="match status" value="1"/>
</dbReference>